<dbReference type="RefSeq" id="WP_067961550.1">
    <property type="nucleotide sequence ID" value="NZ_BAAAVY010000002.1"/>
</dbReference>
<accession>A0A142M7A4</accession>
<dbReference type="PANTHER" id="PTHR12910">
    <property type="entry name" value="NADH-UBIQUINONE OXIDOREDUCTASE SUBUNIT B17.2"/>
    <property type="match status" value="1"/>
</dbReference>
<dbReference type="STRING" id="83263.AA2016_3302"/>
<gene>
    <name evidence="2" type="ORF">AA2016_3302</name>
    <name evidence="3" type="ORF">FHS67_005975</name>
    <name evidence="4" type="ORF">NCTC10684_03492</name>
</gene>
<evidence type="ECO:0000313" key="2">
    <source>
        <dbReference type="EMBL" id="AMS42224.1"/>
    </source>
</evidence>
<dbReference type="AlphaFoldDB" id="A0A142M7A4"/>
<dbReference type="EMBL" id="UFSM01000001">
    <property type="protein sequence ID" value="SUU90239.1"/>
    <property type="molecule type" value="Genomic_DNA"/>
</dbReference>
<reference evidence="2 5" key="1">
    <citation type="submission" date="2016-03" db="EMBL/GenBank/DDBJ databases">
        <title>Complete genome of Aminobacter aminovorans KCTC 2477.</title>
        <authorList>
            <person name="Kim K.M."/>
        </authorList>
    </citation>
    <scope>NUCLEOTIDE SEQUENCE [LARGE SCALE GENOMIC DNA]</scope>
    <source>
        <strain evidence="2 5">KCTC 2477</strain>
    </source>
</reference>
<evidence type="ECO:0000256" key="1">
    <source>
        <dbReference type="SAM" id="MobiDB-lite"/>
    </source>
</evidence>
<evidence type="ECO:0000313" key="5">
    <source>
        <dbReference type="Proteomes" id="UP000075755"/>
    </source>
</evidence>
<protein>
    <submittedName>
        <fullName evidence="4">NADH dehydrogenase</fullName>
    </submittedName>
    <submittedName>
        <fullName evidence="2">NADH-ubiquinone oxidoreductase</fullName>
    </submittedName>
    <submittedName>
        <fullName evidence="3">NADH:ubiquinone oxidoreductase subunit</fullName>
    </submittedName>
</protein>
<dbReference type="Pfam" id="PF05071">
    <property type="entry name" value="NDUFA12"/>
    <property type="match status" value="1"/>
</dbReference>
<reference evidence="3 7" key="3">
    <citation type="submission" date="2020-08" db="EMBL/GenBank/DDBJ databases">
        <title>Genomic Encyclopedia of Type Strains, Phase IV (KMG-IV): sequencing the most valuable type-strain genomes for metagenomic binning, comparative biology and taxonomic classification.</title>
        <authorList>
            <person name="Goeker M."/>
        </authorList>
    </citation>
    <scope>NUCLEOTIDE SEQUENCE [LARGE SCALE GENOMIC DNA]</scope>
    <source>
        <strain evidence="3 7">DSM 10368</strain>
    </source>
</reference>
<sequence>MKKFLVQFFTWWNGQTLGTRFHTWRKGTKVGQDEFGNVYYEGGKDSEGRTRRWVIYNGYAEASMIPPGWHGWMHHRVDVAPPSDNYIPRDWQKPHQPNLTGTGGAYRPKGSVLGNTHRPQVTGDYDAWTPGA</sequence>
<evidence type="ECO:0000313" key="4">
    <source>
        <dbReference type="EMBL" id="SUU90239.1"/>
    </source>
</evidence>
<dbReference type="KEGG" id="aak:AA2016_3302"/>
<evidence type="ECO:0000313" key="6">
    <source>
        <dbReference type="Proteomes" id="UP000254701"/>
    </source>
</evidence>
<reference evidence="4 6" key="2">
    <citation type="submission" date="2018-06" db="EMBL/GenBank/DDBJ databases">
        <authorList>
            <consortium name="Pathogen Informatics"/>
            <person name="Doyle S."/>
        </authorList>
    </citation>
    <scope>NUCLEOTIDE SEQUENCE [LARGE SCALE GENOMIC DNA]</scope>
    <source>
        <strain evidence="4 6">NCTC10684</strain>
    </source>
</reference>
<dbReference type="OrthoDB" id="9795340at2"/>
<dbReference type="Proteomes" id="UP000254701">
    <property type="component" value="Unassembled WGS sequence"/>
</dbReference>
<dbReference type="GO" id="GO:0006979">
    <property type="term" value="P:response to oxidative stress"/>
    <property type="evidence" value="ECO:0007669"/>
    <property type="project" value="TreeGrafter"/>
</dbReference>
<dbReference type="Proteomes" id="UP000075755">
    <property type="component" value="Chromosome"/>
</dbReference>
<dbReference type="InterPro" id="IPR007763">
    <property type="entry name" value="NDUFA12"/>
</dbReference>
<name>A0A142M7A4_AMIAI</name>
<evidence type="ECO:0000313" key="3">
    <source>
        <dbReference type="EMBL" id="MBB3709621.1"/>
    </source>
</evidence>
<keyword evidence="7" id="KW-1185">Reference proteome</keyword>
<feature type="region of interest" description="Disordered" evidence="1">
    <location>
        <begin position="85"/>
        <end position="132"/>
    </location>
</feature>
<proteinExistence type="predicted"/>
<dbReference type="GO" id="GO:0045271">
    <property type="term" value="C:respiratory chain complex I"/>
    <property type="evidence" value="ECO:0007669"/>
    <property type="project" value="InterPro"/>
</dbReference>
<dbReference type="EMBL" id="JACICB010000032">
    <property type="protein sequence ID" value="MBB3709621.1"/>
    <property type="molecule type" value="Genomic_DNA"/>
</dbReference>
<dbReference type="NCBIfam" id="NF006040">
    <property type="entry name" value="PRK08183.1"/>
    <property type="match status" value="1"/>
</dbReference>
<organism evidence="4 6">
    <name type="scientific">Aminobacter aminovorans</name>
    <name type="common">Chelatobacter heintzii</name>
    <dbReference type="NCBI Taxonomy" id="83263"/>
    <lineage>
        <taxon>Bacteria</taxon>
        <taxon>Pseudomonadati</taxon>
        <taxon>Pseudomonadota</taxon>
        <taxon>Alphaproteobacteria</taxon>
        <taxon>Hyphomicrobiales</taxon>
        <taxon>Phyllobacteriaceae</taxon>
        <taxon>Aminobacter</taxon>
    </lineage>
</organism>
<evidence type="ECO:0000313" key="7">
    <source>
        <dbReference type="Proteomes" id="UP000577697"/>
    </source>
</evidence>
<dbReference type="Proteomes" id="UP000577697">
    <property type="component" value="Unassembled WGS sequence"/>
</dbReference>
<dbReference type="EMBL" id="CP015005">
    <property type="protein sequence ID" value="AMS42224.1"/>
    <property type="molecule type" value="Genomic_DNA"/>
</dbReference>
<dbReference type="PANTHER" id="PTHR12910:SF2">
    <property type="entry name" value="NADH DEHYDROGENASE [UBIQUINONE] 1 ALPHA SUBCOMPLEX SUBUNIT 12"/>
    <property type="match status" value="1"/>
</dbReference>